<sequence length="349" mass="39301">MKSRGRTASLYFRKYRTKRDPPNCSILQWSADTNFNMAMGLVAVLRGDIFSGEKYLQKSSAIMKGGYGSDGLFHCVAGELRYDDFDKAGKIGPWKVSKILEGVRMARVKEHFSSLKQDQGPVIMFVRSHWFKIYPSFHTRLDEDVSLKFSSFTSHIGRTSFCVDANVCSLITGELMATVSTHSVMVSVETRRPTPIPPELVQVQQVIPPKEKRPVSGPEFPPRPSTCFTQKRTVLPSDTDANNHLNQAVFIRFCFDCAGMAAIEGKLPSFVDDIIYSNTKSVWVLYVHEAEVGEELALSCWEDSASKQTIWVEIYQESQVVGQCQMQFYEDELNNSTSESKEVLAVSKL</sequence>
<dbReference type="PANTHER" id="PTHR34487:SF1">
    <property type="entry name" value="ACYL-ACP THIOESTERASE"/>
    <property type="match status" value="1"/>
</dbReference>
<dbReference type="AlphaFoldDB" id="A0A8B8A057"/>
<gene>
    <name evidence="2" type="primary">LOC110990185</name>
</gene>
<dbReference type="SUPFAM" id="SSF54637">
    <property type="entry name" value="Thioesterase/thiol ester dehydrase-isomerase"/>
    <property type="match status" value="2"/>
</dbReference>
<evidence type="ECO:0000313" key="1">
    <source>
        <dbReference type="Proteomes" id="UP000694845"/>
    </source>
</evidence>
<dbReference type="KEGG" id="aplc:110990185"/>
<dbReference type="InterPro" id="IPR029069">
    <property type="entry name" value="HotDog_dom_sf"/>
</dbReference>
<dbReference type="Proteomes" id="UP000694845">
    <property type="component" value="Unplaced"/>
</dbReference>
<dbReference type="OrthoDB" id="6278306at2759"/>
<dbReference type="RefSeq" id="XP_022110742.1">
    <property type="nucleotide sequence ID" value="XM_022255050.1"/>
</dbReference>
<dbReference type="GeneID" id="110990185"/>
<accession>A0A8B8A057</accession>
<proteinExistence type="predicted"/>
<dbReference type="Gene3D" id="3.10.129.10">
    <property type="entry name" value="Hotdog Thioesterase"/>
    <property type="match status" value="1"/>
</dbReference>
<protein>
    <submittedName>
        <fullName evidence="2">Uncharacterized protein LOC110990185 isoform X1</fullName>
    </submittedName>
</protein>
<dbReference type="PANTHER" id="PTHR34487">
    <property type="entry name" value="ACYL-ACP THIOESTERASE"/>
    <property type="match status" value="1"/>
</dbReference>
<reference evidence="2" key="1">
    <citation type="submission" date="2025-08" db="UniProtKB">
        <authorList>
            <consortium name="RefSeq"/>
        </authorList>
    </citation>
    <scope>IDENTIFICATION</scope>
</reference>
<keyword evidence="1" id="KW-1185">Reference proteome</keyword>
<evidence type="ECO:0000313" key="2">
    <source>
        <dbReference type="RefSeq" id="XP_022110742.1"/>
    </source>
</evidence>
<organism evidence="1 2">
    <name type="scientific">Acanthaster planci</name>
    <name type="common">Crown-of-thorns starfish</name>
    <dbReference type="NCBI Taxonomy" id="133434"/>
    <lineage>
        <taxon>Eukaryota</taxon>
        <taxon>Metazoa</taxon>
        <taxon>Echinodermata</taxon>
        <taxon>Eleutherozoa</taxon>
        <taxon>Asterozoa</taxon>
        <taxon>Asteroidea</taxon>
        <taxon>Valvatacea</taxon>
        <taxon>Valvatida</taxon>
        <taxon>Acanthasteridae</taxon>
        <taxon>Acanthaster</taxon>
    </lineage>
</organism>
<name>A0A8B8A057_ACAPL</name>